<dbReference type="InterPro" id="IPR047746">
    <property type="entry name" value="Dae2/Tae2-like"/>
</dbReference>
<organism evidence="1 2">
    <name type="scientific">Burkholderia mayonis</name>
    <dbReference type="NCBI Taxonomy" id="1385591"/>
    <lineage>
        <taxon>Bacteria</taxon>
        <taxon>Pseudomonadati</taxon>
        <taxon>Pseudomonadota</taxon>
        <taxon>Betaproteobacteria</taxon>
        <taxon>Burkholderiales</taxon>
        <taxon>Burkholderiaceae</taxon>
        <taxon>Burkholderia</taxon>
        <taxon>pseudomallei group</taxon>
    </lineage>
</organism>
<accession>A0A1B4FX77</accession>
<protein>
    <recommendedName>
        <fullName evidence="3">CHAP domain-containing protein</fullName>
    </recommendedName>
</protein>
<reference evidence="1 2" key="1">
    <citation type="submission" date="2015-12" db="EMBL/GenBank/DDBJ databases">
        <title>Diversity of Burkholderia near neighbor genomes.</title>
        <authorList>
            <person name="Sahl J."/>
            <person name="Wagner D."/>
            <person name="Keim P."/>
        </authorList>
    </citation>
    <scope>NUCLEOTIDE SEQUENCE [LARGE SCALE GENOMIC DNA]</scope>
    <source>
        <strain evidence="1 2">BDU8</strain>
    </source>
</reference>
<evidence type="ECO:0000313" key="2">
    <source>
        <dbReference type="Proteomes" id="UP000067711"/>
    </source>
</evidence>
<dbReference type="NCBIfam" id="NF033857">
    <property type="entry name" value="BPSL0067_fam"/>
    <property type="match status" value="1"/>
</dbReference>
<sequence>MPYVSTHYLNNSNAPVGKWTCAPTSNLGPFDTAPSGRNTSGRDLCGQCVSYVKRVCPTLPTTAQWRKGAQVKDSSPIVPGTVIATFNAAGNYEGHAAIYVSQSVAGILVYDQFVTPPSPQPVKQRLLRWGAHGWSNNGDNFHVVE</sequence>
<proteinExistence type="predicted"/>
<dbReference type="Proteomes" id="UP000067711">
    <property type="component" value="Chromosome 1"/>
</dbReference>
<gene>
    <name evidence="1" type="ORF">WS71_12430</name>
</gene>
<dbReference type="AlphaFoldDB" id="A0A1B4FX77"/>
<evidence type="ECO:0008006" key="3">
    <source>
        <dbReference type="Google" id="ProtNLM"/>
    </source>
</evidence>
<evidence type="ECO:0000313" key="1">
    <source>
        <dbReference type="EMBL" id="AOJ08279.1"/>
    </source>
</evidence>
<dbReference type="EMBL" id="CP013389">
    <property type="protein sequence ID" value="AOJ08279.1"/>
    <property type="molecule type" value="Genomic_DNA"/>
</dbReference>
<dbReference type="RefSeq" id="WP_066488664.1">
    <property type="nucleotide sequence ID" value="NZ_CP013389.1"/>
</dbReference>
<name>A0A1B4FX77_9BURK</name>